<feature type="region of interest" description="Disordered" evidence="7">
    <location>
        <begin position="221"/>
        <end position="244"/>
    </location>
</feature>
<proteinExistence type="inferred from homology"/>
<dbReference type="EMBL" id="CAFBLM010000002">
    <property type="protein sequence ID" value="CAB4857858.1"/>
    <property type="molecule type" value="Genomic_DNA"/>
</dbReference>
<keyword evidence="2" id="KW-0678">Repressor</keyword>
<evidence type="ECO:0000256" key="1">
    <source>
        <dbReference type="ARBA" id="ARBA00022490"/>
    </source>
</evidence>
<keyword evidence="1" id="KW-0963">Cytoplasm</keyword>
<sequence>MAKAKSVVREVSPLPRSSAHHIPDATVARLPIYHRVLTSILEAGVVSVSSQELAELCGVNSAKLRKDLSHLGSYGTRGVGYRVEYLHFQIAREIGFAQDWPVVIVGVGNLGNALAGYAGAAGRGFRVVGLIDSDTERIGEEIAGVKVRPLADLESVVAEHGATIGVIATPASAAQAVCDRLLMCGVTSILNFAPSVLTVPEGVDVRKVDLGTELQILAFHQQQRQDKPREKTSRRKPQRLENIS</sequence>
<evidence type="ECO:0000256" key="3">
    <source>
        <dbReference type="ARBA" id="ARBA00023015"/>
    </source>
</evidence>
<dbReference type="InterPro" id="IPR022876">
    <property type="entry name" value="Tscrpt_rep_Rex"/>
</dbReference>
<dbReference type="AlphaFoldDB" id="A0A6J7CM31"/>
<dbReference type="Pfam" id="PF02629">
    <property type="entry name" value="CoA_binding"/>
    <property type="match status" value="1"/>
</dbReference>
<dbReference type="NCBIfam" id="NF003996">
    <property type="entry name" value="PRK05472.2-5"/>
    <property type="match status" value="1"/>
</dbReference>
<dbReference type="HAMAP" id="MF_01131">
    <property type="entry name" value="Rex"/>
    <property type="match status" value="1"/>
</dbReference>
<dbReference type="InterPro" id="IPR003781">
    <property type="entry name" value="CoA-bd"/>
</dbReference>
<evidence type="ECO:0000256" key="2">
    <source>
        <dbReference type="ARBA" id="ARBA00022491"/>
    </source>
</evidence>
<dbReference type="Gene3D" id="1.10.10.10">
    <property type="entry name" value="Winged helix-like DNA-binding domain superfamily/Winged helix DNA-binding domain"/>
    <property type="match status" value="1"/>
</dbReference>
<evidence type="ECO:0000313" key="9">
    <source>
        <dbReference type="EMBL" id="CAB4857858.1"/>
    </source>
</evidence>
<keyword evidence="3" id="KW-0805">Transcription regulation</keyword>
<dbReference type="InterPro" id="IPR058236">
    <property type="entry name" value="Rex_actinobacterial-type"/>
</dbReference>
<accession>A0A6J7CM31</accession>
<evidence type="ECO:0000259" key="8">
    <source>
        <dbReference type="SMART" id="SM00881"/>
    </source>
</evidence>
<keyword evidence="6" id="KW-0804">Transcription</keyword>
<dbReference type="NCBIfam" id="NF003995">
    <property type="entry name" value="PRK05472.2-4"/>
    <property type="match status" value="1"/>
</dbReference>
<dbReference type="GO" id="GO:0003677">
    <property type="term" value="F:DNA binding"/>
    <property type="evidence" value="ECO:0007669"/>
    <property type="project" value="UniProtKB-KW"/>
</dbReference>
<dbReference type="NCBIfam" id="NF003994">
    <property type="entry name" value="PRK05472.2-3"/>
    <property type="match status" value="1"/>
</dbReference>
<dbReference type="GO" id="GO:0051775">
    <property type="term" value="P:response to redox state"/>
    <property type="evidence" value="ECO:0007669"/>
    <property type="project" value="InterPro"/>
</dbReference>
<dbReference type="InterPro" id="IPR036291">
    <property type="entry name" value="NAD(P)-bd_dom_sf"/>
</dbReference>
<name>A0A6J7CM31_9ZZZZ</name>
<dbReference type="GO" id="GO:0045892">
    <property type="term" value="P:negative regulation of DNA-templated transcription"/>
    <property type="evidence" value="ECO:0007669"/>
    <property type="project" value="InterPro"/>
</dbReference>
<evidence type="ECO:0000256" key="5">
    <source>
        <dbReference type="ARBA" id="ARBA00023125"/>
    </source>
</evidence>
<dbReference type="SUPFAM" id="SSF46785">
    <property type="entry name" value="Winged helix' DNA-binding domain"/>
    <property type="match status" value="1"/>
</dbReference>
<reference evidence="9" key="1">
    <citation type="submission" date="2020-05" db="EMBL/GenBank/DDBJ databases">
        <authorList>
            <person name="Chiriac C."/>
            <person name="Salcher M."/>
            <person name="Ghai R."/>
            <person name="Kavagutti S V."/>
        </authorList>
    </citation>
    <scope>NUCLEOTIDE SEQUENCE</scope>
</reference>
<organism evidence="9">
    <name type="scientific">freshwater metagenome</name>
    <dbReference type="NCBI Taxonomy" id="449393"/>
    <lineage>
        <taxon>unclassified sequences</taxon>
        <taxon>metagenomes</taxon>
        <taxon>ecological metagenomes</taxon>
    </lineage>
</organism>
<dbReference type="SUPFAM" id="SSF51735">
    <property type="entry name" value="NAD(P)-binding Rossmann-fold domains"/>
    <property type="match status" value="1"/>
</dbReference>
<evidence type="ECO:0000256" key="6">
    <source>
        <dbReference type="ARBA" id="ARBA00023163"/>
    </source>
</evidence>
<dbReference type="PANTHER" id="PTHR35786">
    <property type="entry name" value="REDOX-SENSING TRANSCRIPTIONAL REPRESSOR REX"/>
    <property type="match status" value="1"/>
</dbReference>
<protein>
    <submittedName>
        <fullName evidence="9">Unannotated protein</fullName>
    </submittedName>
</protein>
<dbReference type="Gene3D" id="3.40.50.720">
    <property type="entry name" value="NAD(P)-binding Rossmann-like Domain"/>
    <property type="match status" value="1"/>
</dbReference>
<evidence type="ECO:0000256" key="4">
    <source>
        <dbReference type="ARBA" id="ARBA00023027"/>
    </source>
</evidence>
<dbReference type="NCBIfam" id="NF003993">
    <property type="entry name" value="PRK05472.2-2"/>
    <property type="match status" value="1"/>
</dbReference>
<gene>
    <name evidence="9" type="ORF">UFOPK3401_00086</name>
</gene>
<keyword evidence="4" id="KW-0520">NAD</keyword>
<dbReference type="InterPro" id="IPR036388">
    <property type="entry name" value="WH-like_DNA-bd_sf"/>
</dbReference>
<feature type="domain" description="CoA-binding" evidence="8">
    <location>
        <begin position="95"/>
        <end position="196"/>
    </location>
</feature>
<keyword evidence="5" id="KW-0238">DNA-binding</keyword>
<dbReference type="Pfam" id="PF06971">
    <property type="entry name" value="Put_DNA-bind_N"/>
    <property type="match status" value="1"/>
</dbReference>
<dbReference type="PANTHER" id="PTHR35786:SF1">
    <property type="entry name" value="REDOX-SENSING TRANSCRIPTIONAL REPRESSOR REX 1"/>
    <property type="match status" value="1"/>
</dbReference>
<dbReference type="InterPro" id="IPR036390">
    <property type="entry name" value="WH_DNA-bd_sf"/>
</dbReference>
<evidence type="ECO:0000256" key="7">
    <source>
        <dbReference type="SAM" id="MobiDB-lite"/>
    </source>
</evidence>
<dbReference type="SMART" id="SM00881">
    <property type="entry name" value="CoA_binding"/>
    <property type="match status" value="1"/>
</dbReference>
<dbReference type="InterPro" id="IPR009718">
    <property type="entry name" value="Rex_DNA-bd_C_dom"/>
</dbReference>
<dbReference type="NCBIfam" id="NF003992">
    <property type="entry name" value="PRK05472.2-1"/>
    <property type="match status" value="1"/>
</dbReference>